<evidence type="ECO:0000256" key="1">
    <source>
        <dbReference type="SAM" id="Phobius"/>
    </source>
</evidence>
<keyword evidence="1" id="KW-1133">Transmembrane helix</keyword>
<dbReference type="AlphaFoldDB" id="A0A6A2WH50"/>
<comment type="caution">
    <text evidence="2">The sequence shown here is derived from an EMBL/GenBank/DDBJ whole genome shotgun (WGS) entry which is preliminary data.</text>
</comment>
<gene>
    <name evidence="2" type="ORF">F3Y22_tig00117034pilonHSYRG01800</name>
</gene>
<accession>A0A6A2WH50</accession>
<dbReference type="EMBL" id="VEPZ02001782">
    <property type="protein sequence ID" value="KAE8655275.1"/>
    <property type="molecule type" value="Genomic_DNA"/>
</dbReference>
<reference evidence="2" key="1">
    <citation type="submission" date="2019-09" db="EMBL/GenBank/DDBJ databases">
        <title>Draft genome information of white flower Hibiscus syriacus.</title>
        <authorList>
            <person name="Kim Y.-M."/>
        </authorList>
    </citation>
    <scope>NUCLEOTIDE SEQUENCE [LARGE SCALE GENOMIC DNA]</scope>
    <source>
        <strain evidence="2">YM2019G1</strain>
    </source>
</reference>
<keyword evidence="1" id="KW-0812">Transmembrane</keyword>
<protein>
    <submittedName>
        <fullName evidence="2">Uncharacterized protein</fullName>
    </submittedName>
</protein>
<evidence type="ECO:0000313" key="3">
    <source>
        <dbReference type="Proteomes" id="UP000436088"/>
    </source>
</evidence>
<feature type="transmembrane region" description="Helical" evidence="1">
    <location>
        <begin position="69"/>
        <end position="87"/>
    </location>
</feature>
<evidence type="ECO:0000313" key="2">
    <source>
        <dbReference type="EMBL" id="KAE8655275.1"/>
    </source>
</evidence>
<proteinExistence type="predicted"/>
<keyword evidence="1" id="KW-0472">Membrane</keyword>
<organism evidence="2 3">
    <name type="scientific">Hibiscus syriacus</name>
    <name type="common">Rose of Sharon</name>
    <dbReference type="NCBI Taxonomy" id="106335"/>
    <lineage>
        <taxon>Eukaryota</taxon>
        <taxon>Viridiplantae</taxon>
        <taxon>Streptophyta</taxon>
        <taxon>Embryophyta</taxon>
        <taxon>Tracheophyta</taxon>
        <taxon>Spermatophyta</taxon>
        <taxon>Magnoliopsida</taxon>
        <taxon>eudicotyledons</taxon>
        <taxon>Gunneridae</taxon>
        <taxon>Pentapetalae</taxon>
        <taxon>rosids</taxon>
        <taxon>malvids</taxon>
        <taxon>Malvales</taxon>
        <taxon>Malvaceae</taxon>
        <taxon>Malvoideae</taxon>
        <taxon>Hibiscus</taxon>
    </lineage>
</organism>
<keyword evidence="3" id="KW-1185">Reference proteome</keyword>
<sequence length="145" mass="16004">MIRDMAPKAMGRVVSYSGTFPLQAKPKLVFKTPKADNTLNLQDVQGLVIWVLSNGFMPSWVFIKNKPLIPKVVMLYALGLDAALYLAQSMKLSSLKQSCGNPRSFLAFSFVMTLFLHSLSIENMLGVKCNATASETKLKVELVFG</sequence>
<name>A0A6A2WH50_HIBSY</name>
<dbReference type="Proteomes" id="UP000436088">
    <property type="component" value="Unassembled WGS sequence"/>
</dbReference>